<keyword evidence="16" id="KW-1185">Reference proteome</keyword>
<evidence type="ECO:0000256" key="8">
    <source>
        <dbReference type="ARBA" id="ARBA00022989"/>
    </source>
</evidence>
<keyword evidence="4 12" id="KW-0328">Glycosyltransferase</keyword>
<organism evidence="15 16">
    <name type="scientific">Pinctada imbricata</name>
    <name type="common">Atlantic pearl-oyster</name>
    <name type="synonym">Pinctada martensii</name>
    <dbReference type="NCBI Taxonomy" id="66713"/>
    <lineage>
        <taxon>Eukaryota</taxon>
        <taxon>Metazoa</taxon>
        <taxon>Spiralia</taxon>
        <taxon>Lophotrochozoa</taxon>
        <taxon>Mollusca</taxon>
        <taxon>Bivalvia</taxon>
        <taxon>Autobranchia</taxon>
        <taxon>Pteriomorphia</taxon>
        <taxon>Pterioida</taxon>
        <taxon>Pterioidea</taxon>
        <taxon>Pteriidae</taxon>
        <taxon>Pinctada</taxon>
    </lineage>
</organism>
<accession>A0AA88YQK7</accession>
<proteinExistence type="inferred from homology"/>
<dbReference type="InterPro" id="IPR001503">
    <property type="entry name" value="Glyco_trans_10"/>
</dbReference>
<evidence type="ECO:0000256" key="5">
    <source>
        <dbReference type="ARBA" id="ARBA00022679"/>
    </source>
</evidence>
<evidence type="ECO:0000256" key="2">
    <source>
        <dbReference type="ARBA" id="ARBA00004922"/>
    </source>
</evidence>
<evidence type="ECO:0000256" key="12">
    <source>
        <dbReference type="RuleBase" id="RU003832"/>
    </source>
</evidence>
<keyword evidence="9 12" id="KW-0333">Golgi apparatus</keyword>
<evidence type="ECO:0000256" key="4">
    <source>
        <dbReference type="ARBA" id="ARBA00022676"/>
    </source>
</evidence>
<dbReference type="Gene3D" id="3.40.50.11660">
    <property type="entry name" value="Glycosyl transferase family 10, C-terminal domain"/>
    <property type="match status" value="1"/>
</dbReference>
<dbReference type="EC" id="2.4.1.-" evidence="12"/>
<gene>
    <name evidence="15" type="ORF">FSP39_007619</name>
</gene>
<dbReference type="GO" id="GO:0032580">
    <property type="term" value="C:Golgi cisterna membrane"/>
    <property type="evidence" value="ECO:0007669"/>
    <property type="project" value="UniProtKB-SubCell"/>
</dbReference>
<dbReference type="InterPro" id="IPR038577">
    <property type="entry name" value="GT10-like_C_sf"/>
</dbReference>
<dbReference type="Pfam" id="PF17039">
    <property type="entry name" value="Glyco_tran_10_N"/>
    <property type="match status" value="1"/>
</dbReference>
<dbReference type="InterPro" id="IPR031481">
    <property type="entry name" value="Glyco_tran_10_N"/>
</dbReference>
<keyword evidence="10 12" id="KW-0472">Membrane</keyword>
<dbReference type="PANTHER" id="PTHR48438:SF1">
    <property type="entry name" value="ALPHA-(1,3)-FUCOSYLTRANSFERASE C-RELATED"/>
    <property type="match status" value="1"/>
</dbReference>
<evidence type="ECO:0000313" key="15">
    <source>
        <dbReference type="EMBL" id="KAK3104682.1"/>
    </source>
</evidence>
<evidence type="ECO:0000259" key="13">
    <source>
        <dbReference type="Pfam" id="PF00852"/>
    </source>
</evidence>
<dbReference type="FunFam" id="3.40.50.11660:FF:000002">
    <property type="entry name" value="Alpha-(1,3)-fucosyltransferase"/>
    <property type="match status" value="1"/>
</dbReference>
<keyword evidence="11" id="KW-0325">Glycoprotein</keyword>
<dbReference type="SUPFAM" id="SSF53756">
    <property type="entry name" value="UDP-Glycosyltransferase/glycogen phosphorylase"/>
    <property type="match status" value="1"/>
</dbReference>
<dbReference type="Pfam" id="PF00852">
    <property type="entry name" value="Glyco_transf_10"/>
    <property type="match status" value="1"/>
</dbReference>
<feature type="transmembrane region" description="Helical" evidence="12">
    <location>
        <begin position="6"/>
        <end position="26"/>
    </location>
</feature>
<evidence type="ECO:0000256" key="11">
    <source>
        <dbReference type="ARBA" id="ARBA00023180"/>
    </source>
</evidence>
<dbReference type="EMBL" id="VSWD01000004">
    <property type="protein sequence ID" value="KAK3104682.1"/>
    <property type="molecule type" value="Genomic_DNA"/>
</dbReference>
<comment type="similarity">
    <text evidence="3 12">Belongs to the glycosyltransferase 10 family.</text>
</comment>
<keyword evidence="8 12" id="KW-1133">Transmembrane helix</keyword>
<dbReference type="AlphaFoldDB" id="A0AA88YQK7"/>
<feature type="domain" description="Fucosyltransferase C-terminal" evidence="13">
    <location>
        <begin position="180"/>
        <end position="350"/>
    </location>
</feature>
<evidence type="ECO:0000256" key="6">
    <source>
        <dbReference type="ARBA" id="ARBA00022692"/>
    </source>
</evidence>
<reference evidence="15" key="1">
    <citation type="submission" date="2019-08" db="EMBL/GenBank/DDBJ databases">
        <title>The improved chromosome-level genome for the pearl oyster Pinctada fucata martensii using PacBio sequencing and Hi-C.</title>
        <authorList>
            <person name="Zheng Z."/>
        </authorList>
    </citation>
    <scope>NUCLEOTIDE SEQUENCE</scope>
    <source>
        <strain evidence="15">ZZ-2019</strain>
        <tissue evidence="15">Adductor muscle</tissue>
    </source>
</reference>
<evidence type="ECO:0000256" key="9">
    <source>
        <dbReference type="ARBA" id="ARBA00023034"/>
    </source>
</evidence>
<dbReference type="GO" id="GO:0000139">
    <property type="term" value="C:Golgi membrane"/>
    <property type="evidence" value="ECO:0007669"/>
    <property type="project" value="UniProtKB-SubCell"/>
</dbReference>
<evidence type="ECO:0000256" key="3">
    <source>
        <dbReference type="ARBA" id="ARBA00008919"/>
    </source>
</evidence>
<name>A0AA88YQK7_PINIB</name>
<dbReference type="InterPro" id="IPR055270">
    <property type="entry name" value="Glyco_tran_10_C"/>
</dbReference>
<comment type="subcellular location">
    <subcellularLocation>
        <location evidence="1">Golgi apparatus membrane</location>
        <topology evidence="1">Single-pass type II membrane protein</topology>
    </subcellularLocation>
    <subcellularLocation>
        <location evidence="12">Golgi apparatus</location>
        <location evidence="12">Golgi stack membrane</location>
        <topology evidence="12">Single-pass type II membrane protein</topology>
    </subcellularLocation>
</comment>
<feature type="domain" description="Fucosyltransferase N-terminal" evidence="14">
    <location>
        <begin position="56"/>
        <end position="162"/>
    </location>
</feature>
<dbReference type="GO" id="GO:0008417">
    <property type="term" value="F:fucosyltransferase activity"/>
    <property type="evidence" value="ECO:0007669"/>
    <property type="project" value="InterPro"/>
</dbReference>
<comment type="caution">
    <text evidence="15">The sequence shown here is derived from an EMBL/GenBank/DDBJ whole genome shotgun (WGS) entry which is preliminary data.</text>
</comment>
<dbReference type="Proteomes" id="UP001186944">
    <property type="component" value="Unassembled WGS sequence"/>
</dbReference>
<evidence type="ECO:0000256" key="1">
    <source>
        <dbReference type="ARBA" id="ARBA00004323"/>
    </source>
</evidence>
<evidence type="ECO:0000256" key="10">
    <source>
        <dbReference type="ARBA" id="ARBA00023136"/>
    </source>
</evidence>
<evidence type="ECO:0000256" key="7">
    <source>
        <dbReference type="ARBA" id="ARBA00022968"/>
    </source>
</evidence>
<protein>
    <recommendedName>
        <fullName evidence="12">Fucosyltransferase</fullName>
        <ecNumber evidence="12">2.4.1.-</ecNumber>
    </recommendedName>
</protein>
<evidence type="ECO:0000313" key="16">
    <source>
        <dbReference type="Proteomes" id="UP001186944"/>
    </source>
</evidence>
<keyword evidence="5 12" id="KW-0808">Transferase</keyword>
<sequence>MRLKVTWLWFICTSLTLVTLLVVTFWSSRRRVVVNEESIKAVLSSVSGNDILTPPKHKMILYFNAPPHFQGYEGENVFKKCNVSNCSFSTRAANLNYSNVVIFGHSNLPEVPPLKELGQIWVFTSSESPSHTNMAVTKDRWKGKFNWTMSYRRHSDFYFGYGKIFPRKVKVERDYSAIFDQKDKDVAWIVSHCGTQSRREEYARQMARYVSMDTYGICGDKNCDVYKGNENDSCHDVVSKKYKFYLSFENNICKDYTTEKFYFPFTFDKPIMPVARGAYNMREYVPSVSYIDASDFPSPRHLARYLSSVASNKTEYIRLLKLKDEYTSKTSPETFEDSLCAMCEALHGDIPAKIADVNDVIFKDQCKDPTDLSGDKSVQEIGLNALGRIVSKLKDSIS</sequence>
<comment type="pathway">
    <text evidence="2">Protein modification; protein glycosylation.</text>
</comment>
<keyword evidence="6 12" id="KW-0812">Transmembrane</keyword>
<dbReference type="PANTHER" id="PTHR48438">
    <property type="entry name" value="ALPHA-(1,3)-FUCOSYLTRANSFERASE C-RELATED"/>
    <property type="match status" value="1"/>
</dbReference>
<evidence type="ECO:0000259" key="14">
    <source>
        <dbReference type="Pfam" id="PF17039"/>
    </source>
</evidence>
<keyword evidence="7" id="KW-0735">Signal-anchor</keyword>